<keyword evidence="3" id="KW-1133">Transmembrane helix</keyword>
<name>A0A2B3U3Z8_BACCE</name>
<reference evidence="5 6" key="1">
    <citation type="submission" date="2017-09" db="EMBL/GenBank/DDBJ databases">
        <title>Large-scale bioinformatics analysis of Bacillus genomes uncovers conserved roles of natural products in bacterial physiology.</title>
        <authorList>
            <consortium name="Agbiome Team Llc"/>
            <person name="Bleich R.M."/>
            <person name="Grubbs K.J."/>
            <person name="Santa Maria K.C."/>
            <person name="Allen S.E."/>
            <person name="Farag S."/>
            <person name="Shank E.A."/>
            <person name="Bowers A."/>
        </authorList>
    </citation>
    <scope>NUCLEOTIDE SEQUENCE [LARGE SCALE GENOMIC DNA]</scope>
    <source>
        <strain evidence="5 6">AFS061806</strain>
    </source>
</reference>
<feature type="transmembrane region" description="Helical" evidence="3">
    <location>
        <begin position="12"/>
        <end position="30"/>
    </location>
</feature>
<dbReference type="InterPro" id="IPR002509">
    <property type="entry name" value="NODB_dom"/>
</dbReference>
<evidence type="ECO:0000313" key="5">
    <source>
        <dbReference type="EMBL" id="PFU41585.1"/>
    </source>
</evidence>
<dbReference type="InterPro" id="IPR011330">
    <property type="entry name" value="Glyco_hydro/deAcase_b/a-brl"/>
</dbReference>
<organism evidence="5 6">
    <name type="scientific">Bacillus cereus</name>
    <dbReference type="NCBI Taxonomy" id="1396"/>
    <lineage>
        <taxon>Bacteria</taxon>
        <taxon>Bacillati</taxon>
        <taxon>Bacillota</taxon>
        <taxon>Bacilli</taxon>
        <taxon>Bacillales</taxon>
        <taxon>Bacillaceae</taxon>
        <taxon>Bacillus</taxon>
        <taxon>Bacillus cereus group</taxon>
    </lineage>
</organism>
<sequence>MRSKEKKSFKKIAILITMIIVFVGAAIFAVNKFSSKKTVATDKKQKVPILLYHHMLTKDEKQANSNAKKSDMIVTSEQFEEQMKYLSEQNYHTLTLKEFEDFMSGKASIPEKSVLITFDDGLKTNYTHAYPILKKYKQHATAFLITAKLADKEEALDSTKLQRISKKNMEEMKDVFDYGSHTDDMHKKVKNVAKIIEGSKDEVKKDFEKSKNLLHTNAFAYPFGKYNSTDLEILKELDFKFAFTIESKYATQESKSLEIGRFGMFPYTSQKQFIQIVSGKYEKTK</sequence>
<proteinExistence type="predicted"/>
<dbReference type="Gene3D" id="3.20.20.370">
    <property type="entry name" value="Glycoside hydrolase/deacetylase"/>
    <property type="match status" value="1"/>
</dbReference>
<dbReference type="PROSITE" id="PS51677">
    <property type="entry name" value="NODB"/>
    <property type="match status" value="1"/>
</dbReference>
<protein>
    <submittedName>
        <fullName evidence="5">Transcriptional regulator</fullName>
    </submittedName>
</protein>
<dbReference type="PANTHER" id="PTHR34216:SF3">
    <property type="entry name" value="POLY-BETA-1,6-N-ACETYL-D-GLUCOSAMINE N-DEACETYLASE"/>
    <property type="match status" value="1"/>
</dbReference>
<keyword evidence="2" id="KW-0732">Signal</keyword>
<evidence type="ECO:0000259" key="4">
    <source>
        <dbReference type="PROSITE" id="PS51677"/>
    </source>
</evidence>
<gene>
    <name evidence="5" type="ORF">COK86_15850</name>
</gene>
<dbReference type="Pfam" id="PF01522">
    <property type="entry name" value="Polysacc_deac_1"/>
    <property type="match status" value="1"/>
</dbReference>
<dbReference type="GO" id="GO:0005975">
    <property type="term" value="P:carbohydrate metabolic process"/>
    <property type="evidence" value="ECO:0007669"/>
    <property type="project" value="InterPro"/>
</dbReference>
<dbReference type="Proteomes" id="UP000224076">
    <property type="component" value="Unassembled WGS sequence"/>
</dbReference>
<dbReference type="SUPFAM" id="SSF88713">
    <property type="entry name" value="Glycoside hydrolase/deacetylase"/>
    <property type="match status" value="1"/>
</dbReference>
<dbReference type="AlphaFoldDB" id="A0A2B3U3Z8"/>
<dbReference type="RefSeq" id="WP_098665898.1">
    <property type="nucleotide sequence ID" value="NZ_NVDG01000026.1"/>
</dbReference>
<comment type="caution">
    <text evidence="5">The sequence shown here is derived from an EMBL/GenBank/DDBJ whole genome shotgun (WGS) entry which is preliminary data.</text>
</comment>
<comment type="subcellular location">
    <subcellularLocation>
        <location evidence="1">Secreted</location>
    </subcellularLocation>
</comment>
<evidence type="ECO:0000256" key="1">
    <source>
        <dbReference type="ARBA" id="ARBA00004613"/>
    </source>
</evidence>
<keyword evidence="3" id="KW-0812">Transmembrane</keyword>
<dbReference type="GO" id="GO:0016810">
    <property type="term" value="F:hydrolase activity, acting on carbon-nitrogen (but not peptide) bonds"/>
    <property type="evidence" value="ECO:0007669"/>
    <property type="project" value="InterPro"/>
</dbReference>
<dbReference type="GO" id="GO:0005576">
    <property type="term" value="C:extracellular region"/>
    <property type="evidence" value="ECO:0007669"/>
    <property type="project" value="UniProtKB-SubCell"/>
</dbReference>
<evidence type="ECO:0000256" key="3">
    <source>
        <dbReference type="SAM" id="Phobius"/>
    </source>
</evidence>
<keyword evidence="3" id="KW-0472">Membrane</keyword>
<dbReference type="EMBL" id="NVDG01000026">
    <property type="protein sequence ID" value="PFU41585.1"/>
    <property type="molecule type" value="Genomic_DNA"/>
</dbReference>
<feature type="domain" description="NodB homology" evidence="4">
    <location>
        <begin position="112"/>
        <end position="285"/>
    </location>
</feature>
<evidence type="ECO:0000313" key="6">
    <source>
        <dbReference type="Proteomes" id="UP000224076"/>
    </source>
</evidence>
<dbReference type="InterPro" id="IPR051398">
    <property type="entry name" value="Polysacch_Deacetylase"/>
</dbReference>
<dbReference type="PANTHER" id="PTHR34216">
    <property type="match status" value="1"/>
</dbReference>
<accession>A0A2B3U3Z8</accession>
<evidence type="ECO:0000256" key="2">
    <source>
        <dbReference type="ARBA" id="ARBA00022729"/>
    </source>
</evidence>